<reference evidence="9 10" key="1">
    <citation type="submission" date="2020-09" db="EMBL/GenBank/DDBJ databases">
        <title>Diversity and distribution of actinomycetes associated with coral in the coast of Hainan.</title>
        <authorList>
            <person name="Li F."/>
        </authorList>
    </citation>
    <scope>NUCLEOTIDE SEQUENCE [LARGE SCALE GENOMIC DNA]</scope>
    <source>
        <strain evidence="9 10">HNM0947</strain>
    </source>
</reference>
<evidence type="ECO:0000256" key="4">
    <source>
        <dbReference type="ARBA" id="ARBA00022989"/>
    </source>
</evidence>
<keyword evidence="3 7" id="KW-0812">Transmembrane</keyword>
<name>A0ABR9P7H9_9ACTN</name>
<evidence type="ECO:0000256" key="6">
    <source>
        <dbReference type="SAM" id="MobiDB-lite"/>
    </source>
</evidence>
<proteinExistence type="predicted"/>
<feature type="compositionally biased region" description="Basic and acidic residues" evidence="6">
    <location>
        <begin position="97"/>
        <end position="129"/>
    </location>
</feature>
<comment type="caution">
    <text evidence="9">The sequence shown here is derived from an EMBL/GenBank/DDBJ whole genome shotgun (WGS) entry which is preliminary data.</text>
</comment>
<accession>A0ABR9P7H9</accession>
<keyword evidence="2" id="KW-1003">Cell membrane</keyword>
<keyword evidence="10" id="KW-1185">Reference proteome</keyword>
<evidence type="ECO:0000313" key="10">
    <source>
        <dbReference type="Proteomes" id="UP000806528"/>
    </source>
</evidence>
<feature type="region of interest" description="Disordered" evidence="6">
    <location>
        <begin position="63"/>
        <end position="139"/>
    </location>
</feature>
<feature type="transmembrane region" description="Helical" evidence="7">
    <location>
        <begin position="38"/>
        <end position="57"/>
    </location>
</feature>
<dbReference type="Proteomes" id="UP000806528">
    <property type="component" value="Unassembled WGS sequence"/>
</dbReference>
<feature type="compositionally biased region" description="Polar residues" evidence="6">
    <location>
        <begin position="65"/>
        <end position="76"/>
    </location>
</feature>
<dbReference type="RefSeq" id="WP_193122556.1">
    <property type="nucleotide sequence ID" value="NZ_JADBGI010000011.1"/>
</dbReference>
<evidence type="ECO:0000256" key="7">
    <source>
        <dbReference type="SAM" id="Phobius"/>
    </source>
</evidence>
<evidence type="ECO:0000256" key="1">
    <source>
        <dbReference type="ARBA" id="ARBA00004651"/>
    </source>
</evidence>
<organism evidence="9 10">
    <name type="scientific">Nocardiopsis coralli</name>
    <dbReference type="NCBI Taxonomy" id="2772213"/>
    <lineage>
        <taxon>Bacteria</taxon>
        <taxon>Bacillati</taxon>
        <taxon>Actinomycetota</taxon>
        <taxon>Actinomycetes</taxon>
        <taxon>Streptosporangiales</taxon>
        <taxon>Nocardiopsidaceae</taxon>
        <taxon>Nocardiopsis</taxon>
    </lineage>
</organism>
<evidence type="ECO:0000256" key="2">
    <source>
        <dbReference type="ARBA" id="ARBA00022475"/>
    </source>
</evidence>
<gene>
    <name evidence="9" type="ORF">IDM40_13935</name>
</gene>
<feature type="domain" description="Cardiolipin synthase N-terminal" evidence="8">
    <location>
        <begin position="14"/>
        <end position="59"/>
    </location>
</feature>
<dbReference type="InterPro" id="IPR027379">
    <property type="entry name" value="CLS_N"/>
</dbReference>
<dbReference type="Pfam" id="PF13396">
    <property type="entry name" value="PLDc_N"/>
    <property type="match status" value="1"/>
</dbReference>
<evidence type="ECO:0000256" key="5">
    <source>
        <dbReference type="ARBA" id="ARBA00023136"/>
    </source>
</evidence>
<evidence type="ECO:0000256" key="3">
    <source>
        <dbReference type="ARBA" id="ARBA00022692"/>
    </source>
</evidence>
<protein>
    <submittedName>
        <fullName evidence="9">PLDc_N domain-containing protein</fullName>
    </submittedName>
</protein>
<keyword evidence="5 7" id="KW-0472">Membrane</keyword>
<evidence type="ECO:0000313" key="9">
    <source>
        <dbReference type="EMBL" id="MBE2999797.1"/>
    </source>
</evidence>
<comment type="subcellular location">
    <subcellularLocation>
        <location evidence="1">Cell membrane</location>
        <topology evidence="1">Multi-pass membrane protein</topology>
    </subcellularLocation>
</comment>
<dbReference type="EMBL" id="JADBGI010000011">
    <property type="protein sequence ID" value="MBE2999797.1"/>
    <property type="molecule type" value="Genomic_DNA"/>
</dbReference>
<keyword evidence="4 7" id="KW-1133">Transmembrane helix</keyword>
<sequence>MVYLALFLAVMSLAIWVYALFDVISADAGSTRLLSKPVWVVIVLFLPKFGGLLWFTLGRPPRESLVTTRSPATTSPFPEYDHPNRARGATPEDDEEFLRRCRERAEAQRRRARELQEREEQERRERQDREQDEDGLDAG</sequence>
<evidence type="ECO:0000259" key="8">
    <source>
        <dbReference type="Pfam" id="PF13396"/>
    </source>
</evidence>
<feature type="compositionally biased region" description="Acidic residues" evidence="6">
    <location>
        <begin position="130"/>
        <end position="139"/>
    </location>
</feature>